<evidence type="ECO:0000313" key="1">
    <source>
        <dbReference type="EMBL" id="KAG0651799.1"/>
    </source>
</evidence>
<proteinExistence type="predicted"/>
<comment type="caution">
    <text evidence="1">The sequence shown here is derived from an EMBL/GenBank/DDBJ whole genome shotgun (WGS) entry which is preliminary data.</text>
</comment>
<dbReference type="Proteomes" id="UP000785200">
    <property type="component" value="Unassembled WGS sequence"/>
</dbReference>
<gene>
    <name evidence="1" type="ORF">D0Z07_1453</name>
</gene>
<sequence>MSDPLPEYAYTAIQDGHVRILEVLPGRDYDPIVCLIHGSSLDERPYYEALSYVCRDPPALLPSIYTVDSPERFSRAKEDMHTCKTSHISSNHCNSELRSHHTSAFRTVKAFVVIYPATEKLKRQHGKGFMQTALGYAGTSLNMMH</sequence>
<reference evidence="1" key="1">
    <citation type="submission" date="2019-07" db="EMBL/GenBank/DDBJ databases">
        <title>Hyphodiscus hymeniophilus genome sequencing and assembly.</title>
        <authorList>
            <person name="Kramer G."/>
            <person name="Nodwell J."/>
        </authorList>
    </citation>
    <scope>NUCLEOTIDE SEQUENCE</scope>
    <source>
        <strain evidence="1">ATCC 34498</strain>
    </source>
</reference>
<protein>
    <submittedName>
        <fullName evidence="1">Uncharacterized protein</fullName>
    </submittedName>
</protein>
<name>A0A9P6VQK1_9HELO</name>
<dbReference type="OrthoDB" id="3553147at2759"/>
<dbReference type="EMBL" id="VNKQ01000003">
    <property type="protein sequence ID" value="KAG0651799.1"/>
    <property type="molecule type" value="Genomic_DNA"/>
</dbReference>
<evidence type="ECO:0000313" key="2">
    <source>
        <dbReference type="Proteomes" id="UP000785200"/>
    </source>
</evidence>
<organism evidence="1 2">
    <name type="scientific">Hyphodiscus hymeniophilus</name>
    <dbReference type="NCBI Taxonomy" id="353542"/>
    <lineage>
        <taxon>Eukaryota</taxon>
        <taxon>Fungi</taxon>
        <taxon>Dikarya</taxon>
        <taxon>Ascomycota</taxon>
        <taxon>Pezizomycotina</taxon>
        <taxon>Leotiomycetes</taxon>
        <taxon>Helotiales</taxon>
        <taxon>Hyphodiscaceae</taxon>
        <taxon>Hyphodiscus</taxon>
    </lineage>
</organism>
<accession>A0A9P6VQK1</accession>
<dbReference type="AlphaFoldDB" id="A0A9P6VQK1"/>
<keyword evidence="2" id="KW-1185">Reference proteome</keyword>